<organism evidence="1 2">
    <name type="scientific">Ktedonospora formicarum</name>
    <dbReference type="NCBI Taxonomy" id="2778364"/>
    <lineage>
        <taxon>Bacteria</taxon>
        <taxon>Bacillati</taxon>
        <taxon>Chloroflexota</taxon>
        <taxon>Ktedonobacteria</taxon>
        <taxon>Ktedonobacterales</taxon>
        <taxon>Ktedonobacteraceae</taxon>
        <taxon>Ktedonospora</taxon>
    </lineage>
</organism>
<evidence type="ECO:0000313" key="2">
    <source>
        <dbReference type="Proteomes" id="UP000612362"/>
    </source>
</evidence>
<protein>
    <recommendedName>
        <fullName evidence="3">Helicase C-terminal domain-containing protein</fullName>
    </recommendedName>
</protein>
<keyword evidence="2" id="KW-1185">Reference proteome</keyword>
<dbReference type="Gene3D" id="3.40.50.300">
    <property type="entry name" value="P-loop containing nucleotide triphosphate hydrolases"/>
    <property type="match status" value="1"/>
</dbReference>
<dbReference type="InterPro" id="IPR027417">
    <property type="entry name" value="P-loop_NTPase"/>
</dbReference>
<dbReference type="EMBL" id="BNJF01000012">
    <property type="protein sequence ID" value="GHO51378.1"/>
    <property type="molecule type" value="Genomic_DNA"/>
</dbReference>
<evidence type="ECO:0008006" key="3">
    <source>
        <dbReference type="Google" id="ProtNLM"/>
    </source>
</evidence>
<evidence type="ECO:0000313" key="1">
    <source>
        <dbReference type="EMBL" id="GHO51378.1"/>
    </source>
</evidence>
<comment type="caution">
    <text evidence="1">The sequence shown here is derived from an EMBL/GenBank/DDBJ whole genome shotgun (WGS) entry which is preliminary data.</text>
</comment>
<accession>A0A8J3IFG8</accession>
<dbReference type="SUPFAM" id="SSF52540">
    <property type="entry name" value="P-loop containing nucleoside triphosphate hydrolases"/>
    <property type="match status" value="1"/>
</dbReference>
<dbReference type="AlphaFoldDB" id="A0A8J3IFG8"/>
<gene>
    <name evidence="1" type="ORF">KSX_95410</name>
</gene>
<sequence length="70" mass="7880">MINYDLHWNPVRLIQRAGRVDRIGSSFAHIMLYNVFPEADLESLLGLIQKLSTRIAQIDQTVGLDAKCPG</sequence>
<dbReference type="Proteomes" id="UP000612362">
    <property type="component" value="Unassembled WGS sequence"/>
</dbReference>
<proteinExistence type="predicted"/>
<name>A0A8J3IFG8_9CHLR</name>
<reference evidence="1" key="1">
    <citation type="submission" date="2020-10" db="EMBL/GenBank/DDBJ databases">
        <title>Taxonomic study of unclassified bacteria belonging to the class Ktedonobacteria.</title>
        <authorList>
            <person name="Yabe S."/>
            <person name="Wang C.M."/>
            <person name="Zheng Y."/>
            <person name="Sakai Y."/>
            <person name="Cavaletti L."/>
            <person name="Monciardini P."/>
            <person name="Donadio S."/>
        </authorList>
    </citation>
    <scope>NUCLEOTIDE SEQUENCE</scope>
    <source>
        <strain evidence="1">SOSP1-1</strain>
    </source>
</reference>